<accession>A0ABM7T0S6</accession>
<sequence length="68" mass="7990">MDIYDLIAFERDYAWFKFKLLNNCIINRIKKGEILSNIHSVTVCLMLWATMVGFIGLINKKEKILILI</sequence>
<keyword evidence="1" id="KW-0812">Transmembrane</keyword>
<reference evidence="3" key="1">
    <citation type="submission" date="2021-07" db="EMBL/GenBank/DDBJ databases">
        <title>Complete genome sequencing of a Clostridium isolate.</title>
        <authorList>
            <person name="Ueki A."/>
            <person name="Tonouchi A."/>
        </authorList>
    </citation>
    <scope>NUCLEOTIDE SEQUENCE [LARGE SCALE GENOMIC DNA]</scope>
    <source>
        <strain evidence="3">C5S11</strain>
    </source>
</reference>
<dbReference type="EMBL" id="AP024849">
    <property type="protein sequence ID" value="BCZ45480.1"/>
    <property type="molecule type" value="Genomic_DNA"/>
</dbReference>
<dbReference type="RefSeq" id="WP_224037076.1">
    <property type="nucleotide sequence ID" value="NZ_AP024849.1"/>
</dbReference>
<dbReference type="Proteomes" id="UP000824633">
    <property type="component" value="Chromosome"/>
</dbReference>
<evidence type="ECO:0000256" key="1">
    <source>
        <dbReference type="SAM" id="Phobius"/>
    </source>
</evidence>
<protein>
    <submittedName>
        <fullName evidence="2">Uncharacterized protein</fullName>
    </submittedName>
</protein>
<evidence type="ECO:0000313" key="2">
    <source>
        <dbReference type="EMBL" id="BCZ45480.1"/>
    </source>
</evidence>
<feature type="transmembrane region" description="Helical" evidence="1">
    <location>
        <begin position="38"/>
        <end position="58"/>
    </location>
</feature>
<organism evidence="2 3">
    <name type="scientific">Clostridium gelidum</name>
    <dbReference type="NCBI Taxonomy" id="704125"/>
    <lineage>
        <taxon>Bacteria</taxon>
        <taxon>Bacillati</taxon>
        <taxon>Bacillota</taxon>
        <taxon>Clostridia</taxon>
        <taxon>Eubacteriales</taxon>
        <taxon>Clostridiaceae</taxon>
        <taxon>Clostridium</taxon>
    </lineage>
</organism>
<keyword evidence="1" id="KW-0472">Membrane</keyword>
<keyword evidence="3" id="KW-1185">Reference proteome</keyword>
<name>A0ABM7T0S6_9CLOT</name>
<keyword evidence="1" id="KW-1133">Transmembrane helix</keyword>
<proteinExistence type="predicted"/>
<evidence type="ECO:0000313" key="3">
    <source>
        <dbReference type="Proteomes" id="UP000824633"/>
    </source>
</evidence>
<gene>
    <name evidence="2" type="ORF">psyc5s11_15470</name>
</gene>